<feature type="chain" id="PRO_5012658620" evidence="2">
    <location>
        <begin position="19"/>
        <end position="1077"/>
    </location>
</feature>
<keyword evidence="6" id="KW-1185">Reference proteome</keyword>
<sequence>MKRALLLSCLLVPFFALAQTNPVPQSVPYLQTFSAMPHNSTVLPDGWLGWVLSGSPSGNFNLLPAASDKTLAANSTASTTANGVHNYNGKAGFLNSGTVDNSLVLSVNTTGSTNVSVGFEVMTIRNPYDNNSNTRINEVVLQYRVGTSGNFTNLPSTAYQNNTSLQTGSGITTPQNLVFKQVLLPAECENAPVVQLRWVNRQISGAGSRPGFAIDSITVGGVSGDVTPPVISSLSPADGATGVQPGSSLVITYDENIRKNAGNITIHGTTAQVLDINNPAILISGNTLTIPATLRGNRNYYVTLDSNAIQDSNGNGAVGISDSTQWAFATGSQLLDFEFTACTNNLSGGFSQYSVTGAQTWACTTFGQTGNGVQINGFASGARDNEDWLITPVLDLSSFNFPLLSFATRSAFAGPALELKISTDYSGSGDPHLANWTTINGRFPETGSDVWSVSQGINLAAFKGTDVYIAWVYTSSPTLQASRWTLDDVHITNSATAPPPTVTTSPAQLDFDYIKAGSRSEPQPFTFWANDLTGPLHVTAPPNFEISLDKVQYYPTLTFNDTDPHTVWARFAPSAADQNFTGTLSFSSAALSASRVNLSGTSLRTLKVVNWNMEWFGHLGFGPTNEALQQANALKVMRSVNADIFALVEVVDTIRLKAIVDSLPGYKYLVSDFGSRVDSLTAPLYDSAQKLAFVYKDSLVKSIRSYGVLRKGGSPTAYYNWSSGRFPYLMEANVIMNNDTARIHFIVLHAKANTGNTAEKIESWHRRKDGAKELKDSLDAQYPYKNILVLGDFNDDFDRTITAEMAPDTTTSYIDFKLDSANYTPFTYELSLAKQRSTGSFPDMIDHAMGSNEMQQAYVPQSAKVLRSVESLIPSYTTFTSDHFPVISRYDVRVLAHPVVITTFTAREDDGGVRLSWNTTREINNDKFIVERSLNQRNYTPVDTVPALNIQGAAYQSFDGAVLPGYWHYRLKQISKDSTIQYSPVQSVLVLSRESWFRLLCLILGRQLYIYMDAPQAGPASIQLIDLQGVIRYQSQLNFSKGMNLRKVDVGNMPAGIYLLRVQSGNKTEVKKIFITR</sequence>
<dbReference type="Proteomes" id="UP000185003">
    <property type="component" value="Unassembled WGS sequence"/>
</dbReference>
<dbReference type="Gene3D" id="2.60.120.200">
    <property type="match status" value="1"/>
</dbReference>
<dbReference type="InterPro" id="IPR026444">
    <property type="entry name" value="Secre_tail"/>
</dbReference>
<feature type="domain" description="SbsA Ig-like" evidence="3">
    <location>
        <begin position="225"/>
        <end position="330"/>
    </location>
</feature>
<feature type="signal peptide" evidence="2">
    <location>
        <begin position="1"/>
        <end position="18"/>
    </location>
</feature>
<gene>
    <name evidence="5" type="ORF">SAMN04488055_3365</name>
</gene>
<dbReference type="EMBL" id="FSRA01000001">
    <property type="protein sequence ID" value="SIO18867.1"/>
    <property type="molecule type" value="Genomic_DNA"/>
</dbReference>
<dbReference type="SUPFAM" id="SSF56219">
    <property type="entry name" value="DNase I-like"/>
    <property type="match status" value="1"/>
</dbReference>
<evidence type="ECO:0000259" key="3">
    <source>
        <dbReference type="Pfam" id="PF13205"/>
    </source>
</evidence>
<accession>A0A1N6HGK9</accession>
<proteinExistence type="predicted"/>
<keyword evidence="1 2" id="KW-0732">Signal</keyword>
<evidence type="ECO:0000256" key="1">
    <source>
        <dbReference type="ARBA" id="ARBA00022729"/>
    </source>
</evidence>
<dbReference type="InterPro" id="IPR036691">
    <property type="entry name" value="Endo/exonu/phosph_ase_sf"/>
</dbReference>
<dbReference type="InterPro" id="IPR032812">
    <property type="entry name" value="SbsA_Ig"/>
</dbReference>
<evidence type="ECO:0000313" key="6">
    <source>
        <dbReference type="Proteomes" id="UP000185003"/>
    </source>
</evidence>
<dbReference type="Pfam" id="PF18962">
    <property type="entry name" value="Por_Secre_tail"/>
    <property type="match status" value="1"/>
</dbReference>
<evidence type="ECO:0000256" key="2">
    <source>
        <dbReference type="SAM" id="SignalP"/>
    </source>
</evidence>
<reference evidence="5 6" key="1">
    <citation type="submission" date="2016-11" db="EMBL/GenBank/DDBJ databases">
        <authorList>
            <person name="Jaros S."/>
            <person name="Januszkiewicz K."/>
            <person name="Wedrychowicz H."/>
        </authorList>
    </citation>
    <scope>NUCLEOTIDE SEQUENCE [LARGE SCALE GENOMIC DNA]</scope>
    <source>
        <strain evidence="5 6">DSM 24787</strain>
    </source>
</reference>
<evidence type="ECO:0000259" key="4">
    <source>
        <dbReference type="Pfam" id="PF18962"/>
    </source>
</evidence>
<protein>
    <submittedName>
        <fullName evidence="5">Por secretion system C-terminal sorting domain-containing protein</fullName>
    </submittedName>
</protein>
<dbReference type="Gene3D" id="2.60.120.260">
    <property type="entry name" value="Galactose-binding domain-like"/>
    <property type="match status" value="1"/>
</dbReference>
<dbReference type="NCBIfam" id="NF038128">
    <property type="entry name" value="choice_anch_J"/>
    <property type="match status" value="1"/>
</dbReference>
<name>A0A1N6HGK9_9BACT</name>
<dbReference type="Gene3D" id="3.60.10.10">
    <property type="entry name" value="Endonuclease/exonuclease/phosphatase"/>
    <property type="match status" value="1"/>
</dbReference>
<dbReference type="OrthoDB" id="5500612at2"/>
<dbReference type="STRING" id="536979.SAMN04488055_3365"/>
<dbReference type="NCBIfam" id="TIGR04183">
    <property type="entry name" value="Por_Secre_tail"/>
    <property type="match status" value="1"/>
</dbReference>
<dbReference type="RefSeq" id="WP_074240325.1">
    <property type="nucleotide sequence ID" value="NZ_FSRA01000001.1"/>
</dbReference>
<feature type="domain" description="Secretion system C-terminal sorting" evidence="4">
    <location>
        <begin position="1008"/>
        <end position="1075"/>
    </location>
</feature>
<evidence type="ECO:0000313" key="5">
    <source>
        <dbReference type="EMBL" id="SIO18867.1"/>
    </source>
</evidence>
<dbReference type="AlphaFoldDB" id="A0A1N6HGK9"/>
<dbReference type="Pfam" id="PF13205">
    <property type="entry name" value="Big_5"/>
    <property type="match status" value="1"/>
</dbReference>
<organism evidence="5 6">
    <name type="scientific">Chitinophaga niabensis</name>
    <dbReference type="NCBI Taxonomy" id="536979"/>
    <lineage>
        <taxon>Bacteria</taxon>
        <taxon>Pseudomonadati</taxon>
        <taxon>Bacteroidota</taxon>
        <taxon>Chitinophagia</taxon>
        <taxon>Chitinophagales</taxon>
        <taxon>Chitinophagaceae</taxon>
        <taxon>Chitinophaga</taxon>
    </lineage>
</organism>